<evidence type="ECO:0000256" key="2">
    <source>
        <dbReference type="ARBA" id="ARBA00022505"/>
    </source>
</evidence>
<evidence type="ECO:0000256" key="1">
    <source>
        <dbReference type="ARBA" id="ARBA00006849"/>
    </source>
</evidence>
<dbReference type="InterPro" id="IPR006058">
    <property type="entry name" value="2Fe2S_fd_BS"/>
</dbReference>
<keyword evidence="2" id="KW-0500">Molybdenum</keyword>
<evidence type="ECO:0000256" key="4">
    <source>
        <dbReference type="ARBA" id="ARBA00023002"/>
    </source>
</evidence>
<dbReference type="Pfam" id="PF01315">
    <property type="entry name" value="Ald_Xan_dh_C"/>
    <property type="match status" value="1"/>
</dbReference>
<comment type="similarity">
    <text evidence="1">Belongs to the xanthine dehydrogenase family.</text>
</comment>
<dbReference type="InterPro" id="IPR037165">
    <property type="entry name" value="AldOxase/xan_DH_Mopterin-bd_sf"/>
</dbReference>
<dbReference type="InterPro" id="IPR012675">
    <property type="entry name" value="Beta-grasp_dom_sf"/>
</dbReference>
<dbReference type="Gene3D" id="3.30.365.10">
    <property type="entry name" value="Aldehyde oxidase/xanthine dehydrogenase, molybdopterin binding domain"/>
    <property type="match status" value="4"/>
</dbReference>
<dbReference type="InterPro" id="IPR036856">
    <property type="entry name" value="Ald_Oxase/Xan_DH_a/b_sf"/>
</dbReference>
<dbReference type="SUPFAM" id="SSF54665">
    <property type="entry name" value="CO dehydrogenase molybdoprotein N-domain-like"/>
    <property type="match status" value="1"/>
</dbReference>
<dbReference type="Proteomes" id="UP001501175">
    <property type="component" value="Unassembled WGS sequence"/>
</dbReference>
<organism evidence="7 8">
    <name type="scientific">Nibrella saemangeumensis</name>
    <dbReference type="NCBI Taxonomy" id="1084526"/>
    <lineage>
        <taxon>Bacteria</taxon>
        <taxon>Pseudomonadati</taxon>
        <taxon>Bacteroidota</taxon>
        <taxon>Cytophagia</taxon>
        <taxon>Cytophagales</taxon>
        <taxon>Spirosomataceae</taxon>
        <taxon>Nibrella</taxon>
    </lineage>
</organism>
<dbReference type="Pfam" id="PF20256">
    <property type="entry name" value="MoCoBD_2"/>
    <property type="match status" value="1"/>
</dbReference>
<dbReference type="InterPro" id="IPR016208">
    <property type="entry name" value="Ald_Oxase/xanthine_DH-like"/>
</dbReference>
<gene>
    <name evidence="7" type="ORF">GCM10023189_45870</name>
</gene>
<evidence type="ECO:0000256" key="5">
    <source>
        <dbReference type="ARBA" id="ARBA00023004"/>
    </source>
</evidence>
<dbReference type="PANTHER" id="PTHR11908">
    <property type="entry name" value="XANTHINE DEHYDROGENASE"/>
    <property type="match status" value="1"/>
</dbReference>
<accession>A0ABP8NGA0</accession>
<dbReference type="InterPro" id="IPR000674">
    <property type="entry name" value="Ald_Oxase/Xan_DH_a/b"/>
</dbReference>
<dbReference type="SUPFAM" id="SSF47741">
    <property type="entry name" value="CO dehydrogenase ISP C-domain like"/>
    <property type="match status" value="1"/>
</dbReference>
<comment type="caution">
    <text evidence="7">The sequence shown here is derived from an EMBL/GenBank/DDBJ whole genome shotgun (WGS) entry which is preliminary data.</text>
</comment>
<dbReference type="Gene3D" id="3.10.20.30">
    <property type="match status" value="1"/>
</dbReference>
<dbReference type="PANTHER" id="PTHR11908:SF132">
    <property type="entry name" value="ALDEHYDE OXIDASE 1-RELATED"/>
    <property type="match status" value="1"/>
</dbReference>
<dbReference type="Pfam" id="PF00111">
    <property type="entry name" value="Fer2"/>
    <property type="match status" value="1"/>
</dbReference>
<dbReference type="SMART" id="SM01008">
    <property type="entry name" value="Ald_Xan_dh_C"/>
    <property type="match status" value="1"/>
</dbReference>
<evidence type="ECO:0000313" key="8">
    <source>
        <dbReference type="Proteomes" id="UP001501175"/>
    </source>
</evidence>
<dbReference type="InterPro" id="IPR036010">
    <property type="entry name" value="2Fe-2S_ferredoxin-like_sf"/>
</dbReference>
<dbReference type="SUPFAM" id="SSF56003">
    <property type="entry name" value="Molybdenum cofactor-binding domain"/>
    <property type="match status" value="1"/>
</dbReference>
<proteinExistence type="inferred from homology"/>
<dbReference type="PIRSF" id="PIRSF000127">
    <property type="entry name" value="Xanthine_DH"/>
    <property type="match status" value="1"/>
</dbReference>
<evidence type="ECO:0000256" key="3">
    <source>
        <dbReference type="ARBA" id="ARBA00022723"/>
    </source>
</evidence>
<keyword evidence="8" id="KW-1185">Reference proteome</keyword>
<keyword evidence="3" id="KW-0479">Metal-binding</keyword>
<keyword evidence="5" id="KW-0408">Iron</keyword>
<protein>
    <submittedName>
        <fullName evidence="7">Molybdopterin-dependent oxidoreductase</fullName>
    </submittedName>
</protein>
<name>A0ABP8NGA0_9BACT</name>
<dbReference type="InterPro" id="IPR036884">
    <property type="entry name" value="2Fe-2S-bd_dom_sf"/>
</dbReference>
<dbReference type="SUPFAM" id="SSF54292">
    <property type="entry name" value="2Fe-2S ferredoxin-like"/>
    <property type="match status" value="1"/>
</dbReference>
<dbReference type="Gene3D" id="3.90.1170.50">
    <property type="entry name" value="Aldehyde oxidase/xanthine dehydrogenase, a/b hammerhead"/>
    <property type="match status" value="1"/>
</dbReference>
<evidence type="ECO:0000313" key="7">
    <source>
        <dbReference type="EMBL" id="GAA4465363.1"/>
    </source>
</evidence>
<evidence type="ECO:0000259" key="6">
    <source>
        <dbReference type="PROSITE" id="PS51085"/>
    </source>
</evidence>
<dbReference type="PROSITE" id="PS00197">
    <property type="entry name" value="2FE2S_FER_1"/>
    <property type="match status" value="1"/>
</dbReference>
<dbReference type="InterPro" id="IPR002888">
    <property type="entry name" value="2Fe-2S-bd"/>
</dbReference>
<feature type="domain" description="2Fe-2S ferredoxin-type" evidence="6">
    <location>
        <begin position="1"/>
        <end position="77"/>
    </location>
</feature>
<dbReference type="Pfam" id="PF01799">
    <property type="entry name" value="Fer2_2"/>
    <property type="match status" value="1"/>
</dbReference>
<dbReference type="Gene3D" id="1.10.150.120">
    <property type="entry name" value="[2Fe-2S]-binding domain"/>
    <property type="match status" value="1"/>
</dbReference>
<keyword evidence="4" id="KW-0560">Oxidoreductase</keyword>
<dbReference type="PROSITE" id="PS51085">
    <property type="entry name" value="2FE2S_FER_2"/>
    <property type="match status" value="1"/>
</dbReference>
<dbReference type="RefSeq" id="WP_345247428.1">
    <property type="nucleotide sequence ID" value="NZ_BAABHD010000079.1"/>
</dbReference>
<dbReference type="EMBL" id="BAABHD010000079">
    <property type="protein sequence ID" value="GAA4465363.1"/>
    <property type="molecule type" value="Genomic_DNA"/>
</dbReference>
<dbReference type="CDD" id="cd00207">
    <property type="entry name" value="fer2"/>
    <property type="match status" value="1"/>
</dbReference>
<reference evidence="8" key="1">
    <citation type="journal article" date="2019" name="Int. J. Syst. Evol. Microbiol.">
        <title>The Global Catalogue of Microorganisms (GCM) 10K type strain sequencing project: providing services to taxonomists for standard genome sequencing and annotation.</title>
        <authorList>
            <consortium name="The Broad Institute Genomics Platform"/>
            <consortium name="The Broad Institute Genome Sequencing Center for Infectious Disease"/>
            <person name="Wu L."/>
            <person name="Ma J."/>
        </authorList>
    </citation>
    <scope>NUCLEOTIDE SEQUENCE [LARGE SCALE GENOMIC DNA]</scope>
    <source>
        <strain evidence="8">JCM 17927</strain>
    </source>
</reference>
<dbReference type="Pfam" id="PF02738">
    <property type="entry name" value="MoCoBD_1"/>
    <property type="match status" value="1"/>
</dbReference>
<dbReference type="InterPro" id="IPR008274">
    <property type="entry name" value="AldOxase/xan_DH_MoCoBD1"/>
</dbReference>
<dbReference type="InterPro" id="IPR001041">
    <property type="entry name" value="2Fe-2S_ferredoxin-type"/>
</dbReference>
<sequence length="961" mass="104104">MDLNLTVNGSSLRADVEPRTLLIDLLREQGGLTGTKWGCGSGSCGTCTVLVDGKATKSCQVLAVEAEGAQVTTIEGLATDGQLHPLQEAFWEHFAVQNGFSTPGTIMAMAELLENNPSPTEADIKAWMQGNLSRETGYQQIIDAVKTAARHMVGLNGQESAAVNNGGIGDSVKTRKTRDLLTGDAKFIADMSLPGMLHAAILQSPHGHAIIKGIDTSEAAKMPGVVRIFTAQDTMQHIMPMPVIWVPPNIESHFLPHPSGIVPGSHSVFASDRVRFAGDQLAAVVAETREQAYDALAKIKVDYEPLPVVLDPEEALSEGAPQLHETAPNNLMIHTVFGDKTAVEQAISDAEVVVEQRIYNQRMMHNTLEVRGVLANHDAVTDQYTLWTNTQIPFPHRLLISLYVLGIPYNKMRVIVPAIGESNGCKGNLYPDTPLVLWMAKVLGRPVKWVDTREGFSRNTAQSRDQVQYGTIAGTKDGKITALYCRAFSNVGAYPVINAPGQPLALIGRSITGAYAIPNPCYEVNVVYTNKVPTAPMRGSGRAEAIFFMERMIDLFARKIGKDPAEVRRINMVKPDQFPYENGLGWTYDSGRYEELLDMALEKAGYADLPAMKQEAEARGKWLGLGIGSYVAVAGVGNSGKMAGEGLMSGTWGSSYIHVAPSGEVAITTGAQPHGQSQDTTFLQIAAQELQIPMDYITLKHSDTSNPIYYGQASYGSRSLSVEGPAVQKACQKIIQKAREYAAYLFKMPIDLIEYKDGKVIGTPAPDQAVMSLQQVALMLWFAWDLPEGMDPGLEATAYFDPKNFNFPFGTHIAVVEVDQQTYAVSLKRYIAVNDFGVVVNPQVVDGQSYGNIALGIGQALSEEARYDPETGLVITKDFDSYQIPRAGWLPKIELLRTETPSASNPLGAKGAGDVSNPPVAPAIVNAICNALAEQGVEHIDMPITPEKIWQVLHASEPVTA</sequence>
<dbReference type="InterPro" id="IPR046867">
    <property type="entry name" value="AldOxase/xan_DH_MoCoBD2"/>
</dbReference>